<keyword evidence="1" id="KW-0812">Transmembrane</keyword>
<protein>
    <submittedName>
        <fullName evidence="2">Uncharacterized protein</fullName>
    </submittedName>
</protein>
<sequence>MLQIYTNKCPTPWSFFFFYFVILEKLWVGFVIFSCLFRFLRMGNPTSVSLRVCLFRNMNIKFWQSANFF</sequence>
<proteinExistence type="predicted"/>
<accession>A0A7G3B4H7</accession>
<evidence type="ECO:0000256" key="1">
    <source>
        <dbReference type="SAM" id="Phobius"/>
    </source>
</evidence>
<dbReference type="EMBL" id="GITU01010465">
    <property type="protein sequence ID" value="MBC1179168.1"/>
    <property type="molecule type" value="Transcribed_RNA"/>
</dbReference>
<feature type="transmembrane region" description="Helical" evidence="1">
    <location>
        <begin position="16"/>
        <end position="40"/>
    </location>
</feature>
<evidence type="ECO:0000313" key="2">
    <source>
        <dbReference type="EMBL" id="MBC1179168.1"/>
    </source>
</evidence>
<name>A0A7G3B4H7_LUTLO</name>
<dbReference type="AlphaFoldDB" id="A0A7G3B4H7"/>
<organism evidence="2">
    <name type="scientific">Lutzomyia longipalpis</name>
    <name type="common">Sand fly</name>
    <dbReference type="NCBI Taxonomy" id="7200"/>
    <lineage>
        <taxon>Eukaryota</taxon>
        <taxon>Metazoa</taxon>
        <taxon>Ecdysozoa</taxon>
        <taxon>Arthropoda</taxon>
        <taxon>Hexapoda</taxon>
        <taxon>Insecta</taxon>
        <taxon>Pterygota</taxon>
        <taxon>Neoptera</taxon>
        <taxon>Endopterygota</taxon>
        <taxon>Diptera</taxon>
        <taxon>Nematocera</taxon>
        <taxon>Psychodoidea</taxon>
        <taxon>Psychodidae</taxon>
        <taxon>Lutzomyia</taxon>
        <taxon>Lutzomyia</taxon>
    </lineage>
</organism>
<reference evidence="2" key="1">
    <citation type="journal article" date="2020" name="BMC">
        <title>Leishmania infection induces a limited differential gene expression in the sand fly midgut.</title>
        <authorList>
            <person name="Coutinho-Abreu I.V."/>
            <person name="Serafim T.D."/>
            <person name="Meneses C."/>
            <person name="Kamhawi S."/>
            <person name="Oliveira F."/>
            <person name="Valenzuela J.G."/>
        </authorList>
    </citation>
    <scope>NUCLEOTIDE SEQUENCE</scope>
    <source>
        <strain evidence="2">Jacobina</strain>
        <tissue evidence="2">Midgut</tissue>
    </source>
</reference>
<keyword evidence="1" id="KW-0472">Membrane</keyword>
<keyword evidence="1" id="KW-1133">Transmembrane helix</keyword>